<dbReference type="SUPFAM" id="SSF53474">
    <property type="entry name" value="alpha/beta-Hydrolases"/>
    <property type="match status" value="1"/>
</dbReference>
<dbReference type="PANTHER" id="PTHR33428:SF14">
    <property type="entry name" value="CARBOXYLESTERASE TYPE B DOMAIN-CONTAINING PROTEIN"/>
    <property type="match status" value="1"/>
</dbReference>
<protein>
    <recommendedName>
        <fullName evidence="3">Chlorophyllase enzyme</fullName>
    </recommendedName>
</protein>
<accession>A0ABT3PLI8</accession>
<evidence type="ECO:0008006" key="3">
    <source>
        <dbReference type="Google" id="ProtNLM"/>
    </source>
</evidence>
<name>A0ABT3PLI8_9BACT</name>
<dbReference type="InterPro" id="IPR029058">
    <property type="entry name" value="AB_hydrolase_fold"/>
</dbReference>
<keyword evidence="2" id="KW-1185">Reference proteome</keyword>
<proteinExistence type="predicted"/>
<gene>
    <name evidence="1" type="ORF">J6I44_04310</name>
</gene>
<dbReference type="Gene3D" id="3.40.50.1820">
    <property type="entry name" value="alpha/beta hydrolase"/>
    <property type="match status" value="1"/>
</dbReference>
<evidence type="ECO:0000313" key="2">
    <source>
        <dbReference type="Proteomes" id="UP001207918"/>
    </source>
</evidence>
<dbReference type="RefSeq" id="WP_265764756.1">
    <property type="nucleotide sequence ID" value="NZ_JAGGJA010000002.1"/>
</dbReference>
<dbReference type="EMBL" id="JAGGJA010000002">
    <property type="protein sequence ID" value="MCW9706059.1"/>
    <property type="molecule type" value="Genomic_DNA"/>
</dbReference>
<evidence type="ECO:0000313" key="1">
    <source>
        <dbReference type="EMBL" id="MCW9706059.1"/>
    </source>
</evidence>
<comment type="caution">
    <text evidence="1">The sequence shown here is derived from an EMBL/GenBank/DDBJ whole genome shotgun (WGS) entry which is preliminary data.</text>
</comment>
<organism evidence="1 2">
    <name type="scientific">Fodinibius salsisoli</name>
    <dbReference type="NCBI Taxonomy" id="2820877"/>
    <lineage>
        <taxon>Bacteria</taxon>
        <taxon>Pseudomonadati</taxon>
        <taxon>Balneolota</taxon>
        <taxon>Balneolia</taxon>
        <taxon>Balneolales</taxon>
        <taxon>Balneolaceae</taxon>
        <taxon>Fodinibius</taxon>
    </lineage>
</organism>
<dbReference type="Proteomes" id="UP001207918">
    <property type="component" value="Unassembled WGS sequence"/>
</dbReference>
<dbReference type="PANTHER" id="PTHR33428">
    <property type="entry name" value="CHLOROPHYLLASE-2, CHLOROPLASTIC"/>
    <property type="match status" value="1"/>
</dbReference>
<sequence length="318" mass="35006">MTFRKILVLSTTFFIIWGCIVLNGMALQQANSDDDPAWGNSTGPYEVIMEVDSTLPEHTVYRPEDLSGFPSKDQLPVVIMSGPGCDNDGDSFRPFFTELASYGYLVVAAGLPVPEGARAELYHNKSEDLLAAIDWAFAENSRNTSKYFGKIDIGNVALMGHSCGGSLVMELTHDPRVTTILFWNSGALVKTEKGKTASDGRWATPDDDMWRSQAYAVTLDIPVAYVVAEKDILLPNSLSDYQQVKDAPAFFAVCAIPENPHGGTFHEKNGGVYGEFGVGWMQWQMKGDTEAAQLFKGHPTGFEKADSKWTEIRKKNID</sequence>
<reference evidence="1 2" key="1">
    <citation type="submission" date="2021-03" db="EMBL/GenBank/DDBJ databases">
        <title>Aliifodinibius sp. nov., a new bacterium isolated from saline soil.</title>
        <authorList>
            <person name="Galisteo C."/>
            <person name="De La Haba R."/>
            <person name="Sanchez-Porro C."/>
            <person name="Ventosa A."/>
        </authorList>
    </citation>
    <scope>NUCLEOTIDE SEQUENCE [LARGE SCALE GENOMIC DNA]</scope>
    <source>
        <strain evidence="1 2">1BSP15-2V2</strain>
    </source>
</reference>